<accession>A0ABU1E8U8</accession>
<comment type="caution">
    <text evidence="1">The sequence shown here is derived from an EMBL/GenBank/DDBJ whole genome shotgun (WGS) entry which is preliminary data.</text>
</comment>
<proteinExistence type="predicted"/>
<evidence type="ECO:0000313" key="2">
    <source>
        <dbReference type="Proteomes" id="UP001260959"/>
    </source>
</evidence>
<gene>
    <name evidence="1" type="ORF">REB14_18825</name>
</gene>
<reference evidence="1 2" key="1">
    <citation type="submission" date="2023-08" db="EMBL/GenBank/DDBJ databases">
        <authorList>
            <person name="Maltman C."/>
        </authorList>
    </citation>
    <scope>NUCLEOTIDE SEQUENCE [LARGE SCALE GENOMIC DNA]</scope>
    <source>
        <strain evidence="1 2">ES2</strain>
    </source>
</reference>
<evidence type="ECO:0000313" key="1">
    <source>
        <dbReference type="EMBL" id="MDR4954239.1"/>
    </source>
</evidence>
<organism evidence="1 2">
    <name type="scientific">Chryseobacterium metallicongregator</name>
    <dbReference type="NCBI Taxonomy" id="3073042"/>
    <lineage>
        <taxon>Bacteria</taxon>
        <taxon>Pseudomonadati</taxon>
        <taxon>Bacteroidota</taxon>
        <taxon>Flavobacteriia</taxon>
        <taxon>Flavobacteriales</taxon>
        <taxon>Weeksellaceae</taxon>
        <taxon>Chryseobacterium group</taxon>
        <taxon>Chryseobacterium</taxon>
    </lineage>
</organism>
<dbReference type="Proteomes" id="UP001260959">
    <property type="component" value="Unassembled WGS sequence"/>
</dbReference>
<sequence>MIYEEFRKGNFLQCKTKNESKRISEIQGIQMSTEIIWDNEEIPDSEVLRISNDNGFIPVEITSKLLININAILENEYYVLDMISLKEYEDKNDSIKKWHVKYNGAVANHRDIEKKIRYLHQLQNMYFDLTKASDKPGSVGEKFNKIDENKLDKYLLELHK</sequence>
<protein>
    <submittedName>
        <fullName evidence="1">Uncharacterized protein</fullName>
    </submittedName>
</protein>
<name>A0ABU1E8U8_9FLAO</name>
<dbReference type="RefSeq" id="WP_309522960.1">
    <property type="nucleotide sequence ID" value="NZ_JAVIXS010000020.1"/>
</dbReference>
<dbReference type="EMBL" id="JAVIXS010000020">
    <property type="protein sequence ID" value="MDR4954239.1"/>
    <property type="molecule type" value="Genomic_DNA"/>
</dbReference>
<keyword evidence="2" id="KW-1185">Reference proteome</keyword>